<accession>A0ABV3V591</accession>
<keyword evidence="4" id="KW-1185">Reference proteome</keyword>
<protein>
    <submittedName>
        <fullName evidence="3">Uncharacterized protein</fullName>
    </submittedName>
</protein>
<comment type="caution">
    <text evidence="3">The sequence shown here is derived from an EMBL/GenBank/DDBJ whole genome shotgun (WGS) entry which is preliminary data.</text>
</comment>
<keyword evidence="2" id="KW-0812">Transmembrane</keyword>
<evidence type="ECO:0000313" key="3">
    <source>
        <dbReference type="EMBL" id="MEX3595944.1"/>
    </source>
</evidence>
<name>A0ABV3V591_9MICC</name>
<feature type="region of interest" description="Disordered" evidence="1">
    <location>
        <begin position="39"/>
        <end position="67"/>
    </location>
</feature>
<feature type="transmembrane region" description="Helical" evidence="2">
    <location>
        <begin position="6"/>
        <end position="29"/>
    </location>
</feature>
<sequence length="138" mass="15496">MVEAWIVIFFYFVLATTLWSVVTWAWVYLRSALRGRRAQRTTTSPQAQTERRPATTQNPPGEPPTYSKKAKRIALAYGVVDVLIILLCVTAYLAASGELVGELIAYGLIITLVHVGLCWALQYSKRKKMASEPLPRIQ</sequence>
<keyword evidence="2" id="KW-0472">Membrane</keyword>
<dbReference type="Proteomes" id="UP001558481">
    <property type="component" value="Unassembled WGS sequence"/>
</dbReference>
<reference evidence="3 4" key="1">
    <citation type="journal article" date="2024" name="Fungal Genet. Biol.">
        <title>The porcine skin microbiome exhibits broad fungal antagonism.</title>
        <authorList>
            <person name="De La Cruz K.F."/>
            <person name="Townsend E.C."/>
            <person name="Alex Cheong J.Z."/>
            <person name="Salamzade R."/>
            <person name="Liu A."/>
            <person name="Sandstrom S."/>
            <person name="Davila E."/>
            <person name="Huang L."/>
            <person name="Xu K.H."/>
            <person name="Wu S.Y."/>
            <person name="Meudt J.J."/>
            <person name="Shanmuganayagam D."/>
            <person name="Gibson A.L.F."/>
            <person name="Kalan L.R."/>
        </authorList>
    </citation>
    <scope>NUCLEOTIDE SEQUENCE [LARGE SCALE GENOMIC DNA]</scope>
    <source>
        <strain evidence="3 4">LK2625</strain>
    </source>
</reference>
<proteinExistence type="predicted"/>
<evidence type="ECO:0000256" key="1">
    <source>
        <dbReference type="SAM" id="MobiDB-lite"/>
    </source>
</evidence>
<dbReference type="RefSeq" id="WP_368630044.1">
    <property type="nucleotide sequence ID" value="NZ_JAYWLU010000019.1"/>
</dbReference>
<feature type="transmembrane region" description="Helical" evidence="2">
    <location>
        <begin position="74"/>
        <end position="97"/>
    </location>
</feature>
<evidence type="ECO:0000313" key="4">
    <source>
        <dbReference type="Proteomes" id="UP001558481"/>
    </source>
</evidence>
<organism evidence="3 4">
    <name type="scientific">Kocuria carniphila</name>
    <dbReference type="NCBI Taxonomy" id="262208"/>
    <lineage>
        <taxon>Bacteria</taxon>
        <taxon>Bacillati</taxon>
        <taxon>Actinomycetota</taxon>
        <taxon>Actinomycetes</taxon>
        <taxon>Micrococcales</taxon>
        <taxon>Micrococcaceae</taxon>
        <taxon>Kocuria</taxon>
    </lineage>
</organism>
<gene>
    <name evidence="3" type="ORF">VVR66_14600</name>
</gene>
<keyword evidence="2" id="KW-1133">Transmembrane helix</keyword>
<dbReference type="EMBL" id="JAYWLU010000019">
    <property type="protein sequence ID" value="MEX3595944.1"/>
    <property type="molecule type" value="Genomic_DNA"/>
</dbReference>
<feature type="transmembrane region" description="Helical" evidence="2">
    <location>
        <begin position="103"/>
        <end position="121"/>
    </location>
</feature>
<evidence type="ECO:0000256" key="2">
    <source>
        <dbReference type="SAM" id="Phobius"/>
    </source>
</evidence>
<feature type="compositionally biased region" description="Polar residues" evidence="1">
    <location>
        <begin position="40"/>
        <end position="59"/>
    </location>
</feature>